<reference evidence="3" key="2">
    <citation type="submission" date="2024-06" db="EMBL/GenBank/DDBJ databases">
        <authorList>
            <person name="Li S."/>
        </authorList>
    </citation>
    <scope>NUCLEOTIDE SEQUENCE</scope>
    <source>
        <strain evidence="3">SR10</strain>
    </source>
</reference>
<sequence>MNHRSNRRFRLILALTAFGFAAAASATPDEERCRQCRIVWEHCVLTAESPSQAQACELRYADCVSPLDCPADP</sequence>
<keyword evidence="1" id="KW-0732">Signal</keyword>
<reference evidence="2 4" key="1">
    <citation type="submission" date="2024-02" db="EMBL/GenBank/DDBJ databases">
        <title>Lysobacter Genome Sequencing and Mining.</title>
        <authorList>
            <person name="Bierman J."/>
            <person name="Walker M.C."/>
        </authorList>
    </citation>
    <scope>NUCLEOTIDE SEQUENCE [LARGE SCALE GENOMIC DNA]</scope>
    <source>
        <strain evidence="2 4">PB6250</strain>
    </source>
</reference>
<protein>
    <submittedName>
        <fullName evidence="3">Uncharacterized protein</fullName>
    </submittedName>
</protein>
<dbReference type="AlphaFoldDB" id="A0AAU8MQZ0"/>
<dbReference type="EMBL" id="CP159925">
    <property type="protein sequence ID" value="XCO73634.1"/>
    <property type="molecule type" value="Genomic_DNA"/>
</dbReference>
<evidence type="ECO:0000256" key="1">
    <source>
        <dbReference type="SAM" id="SignalP"/>
    </source>
</evidence>
<keyword evidence="4" id="KW-1185">Reference proteome</keyword>
<evidence type="ECO:0000313" key="2">
    <source>
        <dbReference type="EMBL" id="MEI2454688.1"/>
    </source>
</evidence>
<evidence type="ECO:0000313" key="3">
    <source>
        <dbReference type="EMBL" id="XCO73634.1"/>
    </source>
</evidence>
<evidence type="ECO:0000313" key="4">
    <source>
        <dbReference type="Proteomes" id="UP001387215"/>
    </source>
</evidence>
<accession>A0AAU8MQZ0</accession>
<feature type="chain" id="PRO_5043369762" evidence="1">
    <location>
        <begin position="27"/>
        <end position="73"/>
    </location>
</feature>
<feature type="signal peptide" evidence="1">
    <location>
        <begin position="1"/>
        <end position="26"/>
    </location>
</feature>
<name>A0AAU8MQZ0_9GAMM</name>
<dbReference type="EMBL" id="JBANDL010000002">
    <property type="protein sequence ID" value="MEI2454688.1"/>
    <property type="molecule type" value="Genomic_DNA"/>
</dbReference>
<gene>
    <name evidence="3" type="ORF">ABU614_14690</name>
    <name evidence="2" type="ORF">V2J18_08355</name>
</gene>
<proteinExistence type="predicted"/>
<dbReference type="Proteomes" id="UP001387215">
    <property type="component" value="Unassembled WGS sequence"/>
</dbReference>
<dbReference type="RefSeq" id="WP_064748689.1">
    <property type="nucleotide sequence ID" value="NZ_CP159925.1"/>
</dbReference>
<organism evidence="3">
    <name type="scientific">Lysobacter firmicutimachus</name>
    <dbReference type="NCBI Taxonomy" id="1792846"/>
    <lineage>
        <taxon>Bacteria</taxon>
        <taxon>Pseudomonadati</taxon>
        <taxon>Pseudomonadota</taxon>
        <taxon>Gammaproteobacteria</taxon>
        <taxon>Lysobacterales</taxon>
        <taxon>Lysobacteraceae</taxon>
        <taxon>Lysobacter</taxon>
    </lineage>
</organism>